<dbReference type="AlphaFoldDB" id="A0A1N7KNV0"/>
<dbReference type="InterPro" id="IPR050816">
    <property type="entry name" value="Flavin-dep_Halogenase_NPB"/>
</dbReference>
<dbReference type="PANTHER" id="PTHR43747">
    <property type="entry name" value="FAD-BINDING PROTEIN"/>
    <property type="match status" value="1"/>
</dbReference>
<protein>
    <submittedName>
        <fullName evidence="2">Dehydrogenase (Flavoprotein)</fullName>
    </submittedName>
</protein>
<name>A0A1N7KNV0_9FLAO</name>
<evidence type="ECO:0000313" key="2">
    <source>
        <dbReference type="EMBL" id="SIS63224.1"/>
    </source>
</evidence>
<dbReference type="Gene3D" id="3.50.50.60">
    <property type="entry name" value="FAD/NAD(P)-binding domain"/>
    <property type="match status" value="1"/>
</dbReference>
<dbReference type="GO" id="GO:0071949">
    <property type="term" value="F:FAD binding"/>
    <property type="evidence" value="ECO:0007669"/>
    <property type="project" value="InterPro"/>
</dbReference>
<proteinExistence type="predicted"/>
<dbReference type="SUPFAM" id="SSF51905">
    <property type="entry name" value="FAD/NAD(P)-binding domain"/>
    <property type="match status" value="1"/>
</dbReference>
<reference evidence="2 3" key="1">
    <citation type="submission" date="2017-01" db="EMBL/GenBank/DDBJ databases">
        <authorList>
            <person name="Mah S.A."/>
            <person name="Swanson W.J."/>
            <person name="Moy G.W."/>
            <person name="Vacquier V.D."/>
        </authorList>
    </citation>
    <scope>NUCLEOTIDE SEQUENCE [LARGE SCALE GENOMIC DNA]</scope>
    <source>
        <strain evidence="2 3">DSM 18014</strain>
    </source>
</reference>
<dbReference type="InterPro" id="IPR002938">
    <property type="entry name" value="FAD-bd"/>
</dbReference>
<dbReference type="Pfam" id="PF01494">
    <property type="entry name" value="FAD_binding_3"/>
    <property type="match status" value="1"/>
</dbReference>
<dbReference type="InterPro" id="IPR036188">
    <property type="entry name" value="FAD/NAD-bd_sf"/>
</dbReference>
<accession>A0A1N7KNV0</accession>
<evidence type="ECO:0000259" key="1">
    <source>
        <dbReference type="Pfam" id="PF01494"/>
    </source>
</evidence>
<gene>
    <name evidence="2" type="ORF">SAMN05421785_101630</name>
</gene>
<evidence type="ECO:0000313" key="3">
    <source>
        <dbReference type="Proteomes" id="UP000185781"/>
    </source>
</evidence>
<dbReference type="PRINTS" id="PR00420">
    <property type="entry name" value="RNGMNOXGNASE"/>
</dbReference>
<dbReference type="Gene3D" id="3.30.9.100">
    <property type="match status" value="1"/>
</dbReference>
<dbReference type="STRING" id="373672.SAMN05421785_101630"/>
<sequence>MQQTVCRCLAQERETEDKMQNLLETNVLIVGGGPAGTSAALSLLKYSDLKVVIVEETNLESVKIGEQVNSSIFDLLSYMGIEKTAFDQNNFIQGHSSTAAWGSERLMVRDSIFNTETESFQLNREEFDYLLLKNVSEKGGIIFPRTKCLSFDQDENHHWTVDVKHETKGNFTIKADYLIDATGRMGSVCRKIGVQSQRYDELAAIGRFFYFDESQTIEQNIIIESIEDGWWYCASLPNQKMTLTFFSDAQIIKEKKLENTENWSRLLSKTKHIQHKISKAASEGKPWVKNAFSQIADISSSKNFLAVGDAAASFDPISSMGIGFAISSACHAAKAIIDADSGHDNTFLSYQENINSIYHNYLKTKTFFYQKEQRWRDSVFWKKRI</sequence>
<dbReference type="Proteomes" id="UP000185781">
    <property type="component" value="Unassembled WGS sequence"/>
</dbReference>
<organism evidence="2 3">
    <name type="scientific">Chryseobacterium gambrini</name>
    <dbReference type="NCBI Taxonomy" id="373672"/>
    <lineage>
        <taxon>Bacteria</taxon>
        <taxon>Pseudomonadati</taxon>
        <taxon>Bacteroidota</taxon>
        <taxon>Flavobacteriia</taxon>
        <taxon>Flavobacteriales</taxon>
        <taxon>Weeksellaceae</taxon>
        <taxon>Chryseobacterium group</taxon>
        <taxon>Chryseobacterium</taxon>
    </lineage>
</organism>
<dbReference type="EMBL" id="FTOV01000001">
    <property type="protein sequence ID" value="SIS63224.1"/>
    <property type="molecule type" value="Genomic_DNA"/>
</dbReference>
<dbReference type="NCBIfam" id="NF038171">
    <property type="entry name" value="maturase_LodB"/>
    <property type="match status" value="1"/>
</dbReference>
<dbReference type="PANTHER" id="PTHR43747:SF1">
    <property type="entry name" value="SLR1998 PROTEIN"/>
    <property type="match status" value="1"/>
</dbReference>
<feature type="domain" description="FAD-binding" evidence="1">
    <location>
        <begin position="24"/>
        <end position="344"/>
    </location>
</feature>